<protein>
    <submittedName>
        <fullName evidence="1">Uncharacterized protein</fullName>
    </submittedName>
</protein>
<dbReference type="Proteomes" id="UP000011922">
    <property type="component" value="Unassembled WGS sequence"/>
</dbReference>
<gene>
    <name evidence="1" type="ORF">PCS_01343</name>
</gene>
<reference evidence="1 2" key="1">
    <citation type="journal article" date="2013" name="Genome Announc.">
        <title>Draft Genome Sequence for Desulfovibrio africanus Strain PCS.</title>
        <authorList>
            <person name="Brown S.D."/>
            <person name="Utturkar S.M."/>
            <person name="Arkin A.P."/>
            <person name="Deutschbauer A.M."/>
            <person name="Elias D.A."/>
            <person name="Hazen T.C."/>
            <person name="Chakraborty R."/>
        </authorList>
    </citation>
    <scope>NUCLEOTIDE SEQUENCE [LARGE SCALE GENOMIC DNA]</scope>
    <source>
        <strain evidence="1 2">PCS</strain>
    </source>
</reference>
<accession>M5PUD0</accession>
<proteinExistence type="predicted"/>
<dbReference type="AlphaFoldDB" id="M5PUD0"/>
<dbReference type="EMBL" id="AOSV01000012">
    <property type="protein sequence ID" value="EMG37947.1"/>
    <property type="molecule type" value="Genomic_DNA"/>
</dbReference>
<name>M5PUD0_DESAF</name>
<organism evidence="1 2">
    <name type="scientific">Desulfocurvibacter africanus PCS</name>
    <dbReference type="NCBI Taxonomy" id="1262666"/>
    <lineage>
        <taxon>Bacteria</taxon>
        <taxon>Pseudomonadati</taxon>
        <taxon>Thermodesulfobacteriota</taxon>
        <taxon>Desulfovibrionia</taxon>
        <taxon>Desulfovibrionales</taxon>
        <taxon>Desulfovibrionaceae</taxon>
        <taxon>Desulfocurvibacter</taxon>
    </lineage>
</organism>
<sequence length="78" mass="9487">MVFIQRYWIGYLAKYVIRKLFPSEQIWSVGTLLRMHVRSWRERYGLECFYAQVELQPAIIQESRRRLLVGRPQLSRLS</sequence>
<evidence type="ECO:0000313" key="2">
    <source>
        <dbReference type="Proteomes" id="UP000011922"/>
    </source>
</evidence>
<comment type="caution">
    <text evidence="1">The sequence shown here is derived from an EMBL/GenBank/DDBJ whole genome shotgun (WGS) entry which is preliminary data.</text>
</comment>
<evidence type="ECO:0000313" key="1">
    <source>
        <dbReference type="EMBL" id="EMG37947.1"/>
    </source>
</evidence>